<dbReference type="PATRIC" id="fig|1122147.4.peg.232"/>
<dbReference type="SUPFAM" id="SSF46689">
    <property type="entry name" value="Homeodomain-like"/>
    <property type="match status" value="1"/>
</dbReference>
<sequence>MAANMLLAIQERLPDFSGAERAVGKYVLAHPEKVLQMNTKALAQAAGASPATVVRFARRMGTAGYADFKIQLSAEQHTDPLLLQEITPHEDLAMMKDKLSLRIRQTLTDTNQSLANDQVDAAVAQLAASQSMSVYGIGASLLAATDFVQKFSRLGLAPFLGRDIDEVIAHLVNQPAPGVVVLISNSGENPNVVTIAKSVPAGLTTIVLTKAPKSTLAKMADIVLVTQPTSITGQMRTAATTSLMAQLYAIDLVYYRYFQRRYKDHVQRIQTSFETLHRVQPRRH</sequence>
<dbReference type="Gene3D" id="1.10.10.10">
    <property type="entry name" value="Winged helix-like DNA-binding domain superfamily/Winged helix DNA-binding domain"/>
    <property type="match status" value="1"/>
</dbReference>
<dbReference type="InterPro" id="IPR036388">
    <property type="entry name" value="WH-like_DNA-bd_sf"/>
</dbReference>
<dbReference type="EMBL" id="AZFW01000084">
    <property type="protein sequence ID" value="KRM26153.1"/>
    <property type="molecule type" value="Genomic_DNA"/>
</dbReference>
<dbReference type="InterPro" id="IPR035472">
    <property type="entry name" value="RpiR-like_SIS"/>
</dbReference>
<comment type="caution">
    <text evidence="6">The sequence shown here is derived from an EMBL/GenBank/DDBJ whole genome shotgun (WGS) entry which is preliminary data.</text>
</comment>
<dbReference type="Gene3D" id="3.40.50.10490">
    <property type="entry name" value="Glucose-6-phosphate isomerase like protein, domain 1"/>
    <property type="match status" value="1"/>
</dbReference>
<dbReference type="InterPro" id="IPR009057">
    <property type="entry name" value="Homeodomain-like_sf"/>
</dbReference>
<gene>
    <name evidence="6" type="ORF">FC91_GL000222</name>
</gene>
<feature type="domain" description="HTH rpiR-type" evidence="4">
    <location>
        <begin position="3"/>
        <end position="79"/>
    </location>
</feature>
<organism evidence="6 7">
    <name type="scientific">Schleiferilactobacillus harbinensis DSM 16991</name>
    <dbReference type="NCBI Taxonomy" id="1122147"/>
    <lineage>
        <taxon>Bacteria</taxon>
        <taxon>Bacillati</taxon>
        <taxon>Bacillota</taxon>
        <taxon>Bacilli</taxon>
        <taxon>Lactobacillales</taxon>
        <taxon>Lactobacillaceae</taxon>
        <taxon>Schleiferilactobacillus</taxon>
    </lineage>
</organism>
<dbReference type="Pfam" id="PF01418">
    <property type="entry name" value="HTH_6"/>
    <property type="match status" value="1"/>
</dbReference>
<dbReference type="SUPFAM" id="SSF53697">
    <property type="entry name" value="SIS domain"/>
    <property type="match status" value="1"/>
</dbReference>
<evidence type="ECO:0000256" key="1">
    <source>
        <dbReference type="ARBA" id="ARBA00023015"/>
    </source>
</evidence>
<evidence type="ECO:0000259" key="5">
    <source>
        <dbReference type="PROSITE" id="PS51464"/>
    </source>
</evidence>
<evidence type="ECO:0000313" key="7">
    <source>
        <dbReference type="Proteomes" id="UP000050949"/>
    </source>
</evidence>
<proteinExistence type="predicted"/>
<keyword evidence="1" id="KW-0805">Transcription regulation</keyword>
<keyword evidence="3" id="KW-0804">Transcription</keyword>
<reference evidence="6 7" key="1">
    <citation type="journal article" date="2015" name="Genome Announc.">
        <title>Expanding the biotechnology potential of lactobacilli through comparative genomics of 213 strains and associated genera.</title>
        <authorList>
            <person name="Sun Z."/>
            <person name="Harris H.M."/>
            <person name="McCann A."/>
            <person name="Guo C."/>
            <person name="Argimon S."/>
            <person name="Zhang W."/>
            <person name="Yang X."/>
            <person name="Jeffery I.B."/>
            <person name="Cooney J.C."/>
            <person name="Kagawa T.F."/>
            <person name="Liu W."/>
            <person name="Song Y."/>
            <person name="Salvetti E."/>
            <person name="Wrobel A."/>
            <person name="Rasinkangas P."/>
            <person name="Parkhill J."/>
            <person name="Rea M.C."/>
            <person name="O'Sullivan O."/>
            <person name="Ritari J."/>
            <person name="Douillard F.P."/>
            <person name="Paul Ross R."/>
            <person name="Yang R."/>
            <person name="Briner A.E."/>
            <person name="Felis G.E."/>
            <person name="de Vos W.M."/>
            <person name="Barrangou R."/>
            <person name="Klaenhammer T.R."/>
            <person name="Caufield P.W."/>
            <person name="Cui Y."/>
            <person name="Zhang H."/>
            <person name="O'Toole P.W."/>
        </authorList>
    </citation>
    <scope>NUCLEOTIDE SEQUENCE [LARGE SCALE GENOMIC DNA]</scope>
    <source>
        <strain evidence="6 7">DSM 16991</strain>
    </source>
</reference>
<dbReference type="GO" id="GO:0097367">
    <property type="term" value="F:carbohydrate derivative binding"/>
    <property type="evidence" value="ECO:0007669"/>
    <property type="project" value="InterPro"/>
</dbReference>
<dbReference type="InterPro" id="IPR046348">
    <property type="entry name" value="SIS_dom_sf"/>
</dbReference>
<evidence type="ECO:0000259" key="4">
    <source>
        <dbReference type="PROSITE" id="PS51071"/>
    </source>
</evidence>
<feature type="domain" description="SIS" evidence="5">
    <location>
        <begin position="122"/>
        <end position="263"/>
    </location>
</feature>
<evidence type="ECO:0000256" key="3">
    <source>
        <dbReference type="ARBA" id="ARBA00023163"/>
    </source>
</evidence>
<dbReference type="OrthoDB" id="370421at2"/>
<dbReference type="CDD" id="cd05013">
    <property type="entry name" value="SIS_RpiR"/>
    <property type="match status" value="1"/>
</dbReference>
<dbReference type="Proteomes" id="UP000050949">
    <property type="component" value="Unassembled WGS sequence"/>
</dbReference>
<dbReference type="AlphaFoldDB" id="A0A0R1XDY5"/>
<keyword evidence="2" id="KW-0238">DNA-binding</keyword>
<dbReference type="GO" id="GO:1901135">
    <property type="term" value="P:carbohydrate derivative metabolic process"/>
    <property type="evidence" value="ECO:0007669"/>
    <property type="project" value="InterPro"/>
</dbReference>
<dbReference type="RefSeq" id="WP_035440112.1">
    <property type="nucleotide sequence ID" value="NZ_AUEH01000016.1"/>
</dbReference>
<evidence type="ECO:0000313" key="6">
    <source>
        <dbReference type="EMBL" id="KRM26153.1"/>
    </source>
</evidence>
<dbReference type="InterPro" id="IPR001347">
    <property type="entry name" value="SIS_dom"/>
</dbReference>
<dbReference type="PROSITE" id="PS51071">
    <property type="entry name" value="HTH_RPIR"/>
    <property type="match status" value="1"/>
</dbReference>
<evidence type="ECO:0000256" key="2">
    <source>
        <dbReference type="ARBA" id="ARBA00023125"/>
    </source>
</evidence>
<dbReference type="PANTHER" id="PTHR30514">
    <property type="entry name" value="GLUCOKINASE"/>
    <property type="match status" value="1"/>
</dbReference>
<dbReference type="GO" id="GO:0003700">
    <property type="term" value="F:DNA-binding transcription factor activity"/>
    <property type="evidence" value="ECO:0007669"/>
    <property type="project" value="InterPro"/>
</dbReference>
<protein>
    <submittedName>
        <fullName evidence="6">Transcription regulator</fullName>
    </submittedName>
</protein>
<dbReference type="InterPro" id="IPR000281">
    <property type="entry name" value="HTH_RpiR"/>
</dbReference>
<dbReference type="eggNOG" id="COG1737">
    <property type="taxonomic scope" value="Bacteria"/>
</dbReference>
<dbReference type="PROSITE" id="PS51464">
    <property type="entry name" value="SIS"/>
    <property type="match status" value="1"/>
</dbReference>
<dbReference type="PANTHER" id="PTHR30514:SF10">
    <property type="entry name" value="MURR_RPIR FAMILY TRANSCRIPTIONAL REGULATOR"/>
    <property type="match status" value="1"/>
</dbReference>
<dbReference type="GO" id="GO:0003677">
    <property type="term" value="F:DNA binding"/>
    <property type="evidence" value="ECO:0007669"/>
    <property type="project" value="UniProtKB-KW"/>
</dbReference>
<dbReference type="Pfam" id="PF01380">
    <property type="entry name" value="SIS"/>
    <property type="match status" value="1"/>
</dbReference>
<accession>A0A0R1XDY5</accession>
<name>A0A0R1XDY5_9LACO</name>
<dbReference type="InterPro" id="IPR047640">
    <property type="entry name" value="RpiR-like"/>
</dbReference>